<dbReference type="PANTHER" id="PTHR35762">
    <property type="entry name" value="TRANSMEMBRANE PROTEIN"/>
    <property type="match status" value="1"/>
</dbReference>
<feature type="transmembrane region" description="Helical" evidence="2">
    <location>
        <begin position="64"/>
        <end position="84"/>
    </location>
</feature>
<organism evidence="3 4">
    <name type="scientific">Nelumbo nucifera</name>
    <name type="common">Sacred lotus</name>
    <dbReference type="NCBI Taxonomy" id="4432"/>
    <lineage>
        <taxon>Eukaryota</taxon>
        <taxon>Viridiplantae</taxon>
        <taxon>Streptophyta</taxon>
        <taxon>Embryophyta</taxon>
        <taxon>Tracheophyta</taxon>
        <taxon>Spermatophyta</taxon>
        <taxon>Magnoliopsida</taxon>
        <taxon>Proteales</taxon>
        <taxon>Nelumbonaceae</taxon>
        <taxon>Nelumbo</taxon>
    </lineage>
</organism>
<gene>
    <name evidence="4" type="primary">LOC104593268</name>
</gene>
<sequence length="208" mass="23804">MDPIKIEKLQAMNKYKRDQLLNKFILYFFTASICALFCSSPLWFPSLCSSMRLLLFVHLPKIGSFIFHPKYLFIICNLIIAILVGESKLTGSHSSSAISDTYDVYVRRNQSLRRCSITEEQKPDTPLIEEGVKRGGEDGKGEGEEDDRNIESDENLDEEEEEEEEAAAAEEESDEMPAEEFKRMVDDFIAKVNKQRWLEAKELVCCSA</sequence>
<feature type="region of interest" description="Disordered" evidence="1">
    <location>
        <begin position="126"/>
        <end position="181"/>
    </location>
</feature>
<protein>
    <submittedName>
        <fullName evidence="4">Uncharacterized protein LOC104593268</fullName>
    </submittedName>
</protein>
<feature type="compositionally biased region" description="Basic and acidic residues" evidence="1">
    <location>
        <begin position="130"/>
        <end position="142"/>
    </location>
</feature>
<evidence type="ECO:0000313" key="3">
    <source>
        <dbReference type="Proteomes" id="UP000189703"/>
    </source>
</evidence>
<dbReference type="KEGG" id="nnu:104593268"/>
<keyword evidence="3" id="KW-1185">Reference proteome</keyword>
<evidence type="ECO:0000313" key="4">
    <source>
        <dbReference type="RefSeq" id="XP_010251332.1"/>
    </source>
</evidence>
<keyword evidence="2" id="KW-0812">Transmembrane</keyword>
<reference evidence="4" key="1">
    <citation type="submission" date="2025-08" db="UniProtKB">
        <authorList>
            <consortium name="RefSeq"/>
        </authorList>
    </citation>
    <scope>IDENTIFICATION</scope>
</reference>
<keyword evidence="2" id="KW-1133">Transmembrane helix</keyword>
<feature type="compositionally biased region" description="Acidic residues" evidence="1">
    <location>
        <begin position="143"/>
        <end position="178"/>
    </location>
</feature>
<dbReference type="PANTHER" id="PTHR35762:SF2">
    <property type="entry name" value="TRANSMEMBRANE PROTEIN"/>
    <property type="match status" value="1"/>
</dbReference>
<dbReference type="Proteomes" id="UP000189703">
    <property type="component" value="Unplaced"/>
</dbReference>
<name>A0A1U7ZRF5_NELNU</name>
<dbReference type="AlphaFoldDB" id="A0A1U7ZRF5"/>
<dbReference type="eggNOG" id="ENOG502S0IX">
    <property type="taxonomic scope" value="Eukaryota"/>
</dbReference>
<dbReference type="Pfam" id="PF14364">
    <property type="entry name" value="DUF4408"/>
    <property type="match status" value="1"/>
</dbReference>
<dbReference type="GeneID" id="104593268"/>
<evidence type="ECO:0000256" key="2">
    <source>
        <dbReference type="SAM" id="Phobius"/>
    </source>
</evidence>
<feature type="transmembrane region" description="Helical" evidence="2">
    <location>
        <begin position="20"/>
        <end position="44"/>
    </location>
</feature>
<dbReference type="OMA" id="IRAMNKY"/>
<keyword evidence="2" id="KW-0472">Membrane</keyword>
<evidence type="ECO:0000256" key="1">
    <source>
        <dbReference type="SAM" id="MobiDB-lite"/>
    </source>
</evidence>
<dbReference type="OrthoDB" id="781735at2759"/>
<dbReference type="InterPro" id="IPR025520">
    <property type="entry name" value="DUF4408"/>
</dbReference>
<accession>A0A1U7ZRF5</accession>
<proteinExistence type="predicted"/>
<dbReference type="RefSeq" id="XP_010251332.1">
    <property type="nucleotide sequence ID" value="XM_010253030.2"/>
</dbReference>
<dbReference type="STRING" id="4432.A0A1U7ZRF5"/>